<evidence type="ECO:0000256" key="6">
    <source>
        <dbReference type="PROSITE-ProRule" id="PRU00169"/>
    </source>
</evidence>
<dbReference type="Gene3D" id="1.10.10.10">
    <property type="entry name" value="Winged helix-like DNA-binding domain superfamily/Winged helix DNA-binding domain"/>
    <property type="match status" value="1"/>
</dbReference>
<dbReference type="InterPro" id="IPR011006">
    <property type="entry name" value="CheY-like_superfamily"/>
</dbReference>
<feature type="domain" description="Response regulatory" evidence="8">
    <location>
        <begin position="2"/>
        <end position="116"/>
    </location>
</feature>
<protein>
    <submittedName>
        <fullName evidence="10">Response regulator transcription factor</fullName>
    </submittedName>
</protein>
<evidence type="ECO:0000259" key="9">
    <source>
        <dbReference type="PROSITE" id="PS51755"/>
    </source>
</evidence>
<keyword evidence="1 6" id="KW-0597">Phosphoprotein</keyword>
<keyword evidence="3" id="KW-0805">Transcription regulation</keyword>
<dbReference type="Pfam" id="PF00072">
    <property type="entry name" value="Response_reg"/>
    <property type="match status" value="1"/>
</dbReference>
<accession>A0A9E8CLD9</accession>
<dbReference type="InterPro" id="IPR036388">
    <property type="entry name" value="WH-like_DNA-bd_sf"/>
</dbReference>
<dbReference type="SMART" id="SM00862">
    <property type="entry name" value="Trans_reg_C"/>
    <property type="match status" value="1"/>
</dbReference>
<evidence type="ECO:0000256" key="4">
    <source>
        <dbReference type="ARBA" id="ARBA00023125"/>
    </source>
</evidence>
<proteinExistence type="predicted"/>
<dbReference type="InterPro" id="IPR001789">
    <property type="entry name" value="Sig_transdc_resp-reg_receiver"/>
</dbReference>
<evidence type="ECO:0000313" key="10">
    <source>
        <dbReference type="EMBL" id="UZF87867.1"/>
    </source>
</evidence>
<dbReference type="PROSITE" id="PS50110">
    <property type="entry name" value="RESPONSE_REGULATORY"/>
    <property type="match status" value="1"/>
</dbReference>
<feature type="DNA-binding region" description="OmpR/PhoB-type" evidence="7">
    <location>
        <begin position="126"/>
        <end position="224"/>
    </location>
</feature>
<evidence type="ECO:0000256" key="3">
    <source>
        <dbReference type="ARBA" id="ARBA00023015"/>
    </source>
</evidence>
<organism evidence="10">
    <name type="scientific">Bosea sp. NBC_00436</name>
    <dbReference type="NCBI Taxonomy" id="2969620"/>
    <lineage>
        <taxon>Bacteria</taxon>
        <taxon>Pseudomonadati</taxon>
        <taxon>Pseudomonadota</taxon>
        <taxon>Alphaproteobacteria</taxon>
        <taxon>Hyphomicrobiales</taxon>
        <taxon>Boseaceae</taxon>
        <taxon>Bosea</taxon>
    </lineage>
</organism>
<dbReference type="EMBL" id="CP102774">
    <property type="protein sequence ID" value="UZF87867.1"/>
    <property type="molecule type" value="Genomic_DNA"/>
</dbReference>
<name>A0A9E8CLD9_9HYPH</name>
<dbReference type="SMART" id="SM00448">
    <property type="entry name" value="REC"/>
    <property type="match status" value="1"/>
</dbReference>
<feature type="domain" description="OmpR/PhoB-type" evidence="9">
    <location>
        <begin position="126"/>
        <end position="224"/>
    </location>
</feature>
<gene>
    <name evidence="10" type="ORF">NWE54_03500</name>
</gene>
<dbReference type="Gene3D" id="6.10.250.690">
    <property type="match status" value="1"/>
</dbReference>
<dbReference type="CDD" id="cd19935">
    <property type="entry name" value="REC_OmpR_CusR-like"/>
    <property type="match status" value="1"/>
</dbReference>
<keyword evidence="2" id="KW-0902">Two-component regulatory system</keyword>
<keyword evidence="4 7" id="KW-0238">DNA-binding</keyword>
<sequence length="227" mass="25486">MRLLIVEDDTEAAAYLTKALREVGHVADHAADGLEGYAMAEGGGYDVLVVDRMLPRLDGLSLIRSLREQKDETPALILSALAQVDDRVKGLRAGGDDYLPKPYAFSELLARVEVLARRRGAPASEPTTYRVGELVLDRLAHRVTREGQEVVLQPREFRLLEYLMKHAGQVVTRTMLLENVWDYHFDPQTNVIDVHVSRLRAKVDKGFELPMIHTIRGAGYMVRDAAR</sequence>
<keyword evidence="5" id="KW-0804">Transcription</keyword>
<dbReference type="PANTHER" id="PTHR48111">
    <property type="entry name" value="REGULATOR OF RPOS"/>
    <property type="match status" value="1"/>
</dbReference>
<dbReference type="FunFam" id="1.10.10.10:FF:000005">
    <property type="entry name" value="Two-component system response regulator"/>
    <property type="match status" value="1"/>
</dbReference>
<reference evidence="10" key="1">
    <citation type="submission" date="2022-08" db="EMBL/GenBank/DDBJ databases">
        <title>Complete Genome Sequences of 2 Bosea sp. soil isolates.</title>
        <authorList>
            <person name="Alvarez Arevalo M."/>
            <person name="Sterndorff E.B."/>
            <person name="Faurdal D."/>
            <person name="Joergensen T.S."/>
            <person name="Weber T."/>
        </authorList>
    </citation>
    <scope>NUCLEOTIDE SEQUENCE</scope>
    <source>
        <strain evidence="10">NBC_00436</strain>
    </source>
</reference>
<dbReference type="GO" id="GO:0005829">
    <property type="term" value="C:cytosol"/>
    <property type="evidence" value="ECO:0007669"/>
    <property type="project" value="TreeGrafter"/>
</dbReference>
<evidence type="ECO:0000256" key="1">
    <source>
        <dbReference type="ARBA" id="ARBA00022553"/>
    </source>
</evidence>
<dbReference type="GO" id="GO:0000976">
    <property type="term" value="F:transcription cis-regulatory region binding"/>
    <property type="evidence" value="ECO:0007669"/>
    <property type="project" value="TreeGrafter"/>
</dbReference>
<dbReference type="GO" id="GO:0032993">
    <property type="term" value="C:protein-DNA complex"/>
    <property type="evidence" value="ECO:0007669"/>
    <property type="project" value="TreeGrafter"/>
</dbReference>
<evidence type="ECO:0000256" key="2">
    <source>
        <dbReference type="ARBA" id="ARBA00023012"/>
    </source>
</evidence>
<dbReference type="GO" id="GO:0006355">
    <property type="term" value="P:regulation of DNA-templated transcription"/>
    <property type="evidence" value="ECO:0007669"/>
    <property type="project" value="InterPro"/>
</dbReference>
<evidence type="ECO:0000256" key="7">
    <source>
        <dbReference type="PROSITE-ProRule" id="PRU01091"/>
    </source>
</evidence>
<evidence type="ECO:0000256" key="5">
    <source>
        <dbReference type="ARBA" id="ARBA00023163"/>
    </source>
</evidence>
<dbReference type="Gene3D" id="3.40.50.2300">
    <property type="match status" value="1"/>
</dbReference>
<dbReference type="PROSITE" id="PS51755">
    <property type="entry name" value="OMPR_PHOB"/>
    <property type="match status" value="1"/>
</dbReference>
<feature type="modified residue" description="4-aspartylphosphate" evidence="6">
    <location>
        <position position="51"/>
    </location>
</feature>
<dbReference type="AlphaFoldDB" id="A0A9E8CLD9"/>
<dbReference type="PANTHER" id="PTHR48111:SF76">
    <property type="entry name" value="TWO-COMPONENT RESPONSE REGULATOR"/>
    <property type="match status" value="1"/>
</dbReference>
<dbReference type="GO" id="GO:0000156">
    <property type="term" value="F:phosphorelay response regulator activity"/>
    <property type="evidence" value="ECO:0007669"/>
    <property type="project" value="TreeGrafter"/>
</dbReference>
<dbReference type="CDD" id="cd00383">
    <property type="entry name" value="trans_reg_C"/>
    <property type="match status" value="1"/>
</dbReference>
<dbReference type="InterPro" id="IPR001867">
    <property type="entry name" value="OmpR/PhoB-type_DNA-bd"/>
</dbReference>
<dbReference type="InterPro" id="IPR039420">
    <property type="entry name" value="WalR-like"/>
</dbReference>
<dbReference type="SUPFAM" id="SSF52172">
    <property type="entry name" value="CheY-like"/>
    <property type="match status" value="1"/>
</dbReference>
<dbReference type="Pfam" id="PF00486">
    <property type="entry name" value="Trans_reg_C"/>
    <property type="match status" value="1"/>
</dbReference>
<evidence type="ECO:0000259" key="8">
    <source>
        <dbReference type="PROSITE" id="PS50110"/>
    </source>
</evidence>